<dbReference type="Pfam" id="PF00415">
    <property type="entry name" value="RCC1"/>
    <property type="match status" value="2"/>
</dbReference>
<keyword evidence="3" id="KW-1185">Reference proteome</keyword>
<dbReference type="PROSITE" id="PS00626">
    <property type="entry name" value="RCC1_2"/>
    <property type="match status" value="1"/>
</dbReference>
<dbReference type="PRINTS" id="PR00633">
    <property type="entry name" value="RCCNDNSATION"/>
</dbReference>
<feature type="repeat" description="RCC1" evidence="1">
    <location>
        <begin position="184"/>
        <end position="236"/>
    </location>
</feature>
<comment type="caution">
    <text evidence="2">The sequence shown here is derived from an EMBL/GenBank/DDBJ whole genome shotgun (WGS) entry which is preliminary data.</text>
</comment>
<gene>
    <name evidence="2" type="ORF">B4U80_07183</name>
</gene>
<dbReference type="AlphaFoldDB" id="A0A443SQF2"/>
<dbReference type="InterPro" id="IPR000408">
    <property type="entry name" value="Reg_chr_condens"/>
</dbReference>
<evidence type="ECO:0000313" key="3">
    <source>
        <dbReference type="Proteomes" id="UP000288716"/>
    </source>
</evidence>
<dbReference type="PROSITE" id="PS50012">
    <property type="entry name" value="RCC1_3"/>
    <property type="match status" value="2"/>
</dbReference>
<dbReference type="VEuPathDB" id="VectorBase:LDEU002297"/>
<feature type="repeat" description="RCC1" evidence="1">
    <location>
        <begin position="237"/>
        <end position="290"/>
    </location>
</feature>
<protein>
    <submittedName>
        <fullName evidence="2">Regulator of chromosome condensation (RCC1) repeat protein-like protein</fullName>
    </submittedName>
</protein>
<dbReference type="Gene3D" id="2.130.10.30">
    <property type="entry name" value="Regulator of chromosome condensation 1/beta-lactamase-inhibitor protein II"/>
    <property type="match status" value="2"/>
</dbReference>
<name>A0A443SQF2_9ACAR</name>
<dbReference type="InterPro" id="IPR009091">
    <property type="entry name" value="RCC1/BLIP-II"/>
</dbReference>
<dbReference type="Proteomes" id="UP000288716">
    <property type="component" value="Unassembled WGS sequence"/>
</dbReference>
<dbReference type="SUPFAM" id="SSF50985">
    <property type="entry name" value="RCC1/BLIP-II"/>
    <property type="match status" value="1"/>
</dbReference>
<accession>A0A443SQF2</accession>
<dbReference type="PANTHER" id="PTHR46849:SF1">
    <property type="entry name" value="RCC1 DOMAIN-CONTAINING PROTEIN 1"/>
    <property type="match status" value="1"/>
</dbReference>
<evidence type="ECO:0000313" key="2">
    <source>
        <dbReference type="EMBL" id="RWS29744.1"/>
    </source>
</evidence>
<proteinExistence type="predicted"/>
<dbReference type="STRING" id="299467.A0A443SQF2"/>
<sequence>MNPITFYCGFDTHLKFSEINAANQRLRPLNSMLVNDSCAKTESVYIGWCALFVKTNDNKLIYISYNSPLVPKSEVITCNINAVDKIKLIECGTKSTFVLFKDFTLKKWPTFDFSEEPIEVKDIVTNGEEVKDISVGTTFVCVLLNDGRVKGMDEDGSVVTFECPETFAAVACGNEHMLMLSENGVVYSYGRGSKGQLGHGTVEDVFEEAKVIEALEGVKIIQIATGSWHSMALSSIGDVYVWGWNESGQLGLKKEEVNIKTIPTLLETKEETMFNFVSCGSRHSMAISNGKLFGWGWNKWGQLAMDEKQFSTCDQPTNIICQLDVKSVTCKYWSTVVHCIH</sequence>
<organism evidence="2 3">
    <name type="scientific">Leptotrombidium deliense</name>
    <dbReference type="NCBI Taxonomy" id="299467"/>
    <lineage>
        <taxon>Eukaryota</taxon>
        <taxon>Metazoa</taxon>
        <taxon>Ecdysozoa</taxon>
        <taxon>Arthropoda</taxon>
        <taxon>Chelicerata</taxon>
        <taxon>Arachnida</taxon>
        <taxon>Acari</taxon>
        <taxon>Acariformes</taxon>
        <taxon>Trombidiformes</taxon>
        <taxon>Prostigmata</taxon>
        <taxon>Anystina</taxon>
        <taxon>Parasitengona</taxon>
        <taxon>Trombiculoidea</taxon>
        <taxon>Trombiculidae</taxon>
        <taxon>Leptotrombidium</taxon>
    </lineage>
</organism>
<dbReference type="PANTHER" id="PTHR46849">
    <property type="entry name" value="RCC1 DOMAIN-CONTAINING PROTEIN 1"/>
    <property type="match status" value="1"/>
</dbReference>
<evidence type="ECO:0000256" key="1">
    <source>
        <dbReference type="PROSITE-ProRule" id="PRU00235"/>
    </source>
</evidence>
<dbReference type="OrthoDB" id="5370059at2759"/>
<dbReference type="InterPro" id="IPR052830">
    <property type="entry name" value="RCC1_domain-containing"/>
</dbReference>
<dbReference type="EMBL" id="NCKV01000786">
    <property type="protein sequence ID" value="RWS29744.1"/>
    <property type="molecule type" value="Genomic_DNA"/>
</dbReference>
<reference evidence="2 3" key="1">
    <citation type="journal article" date="2018" name="Gigascience">
        <title>Genomes of trombidid mites reveal novel predicted allergens and laterally-transferred genes associated with secondary metabolism.</title>
        <authorList>
            <person name="Dong X."/>
            <person name="Chaisiri K."/>
            <person name="Xia D."/>
            <person name="Armstrong S.D."/>
            <person name="Fang Y."/>
            <person name="Donnelly M.J."/>
            <person name="Kadowaki T."/>
            <person name="McGarry J.W."/>
            <person name="Darby A.C."/>
            <person name="Makepeace B.L."/>
        </authorList>
    </citation>
    <scope>NUCLEOTIDE SEQUENCE [LARGE SCALE GENOMIC DNA]</scope>
    <source>
        <strain evidence="2">UoL-UT</strain>
    </source>
</reference>